<comment type="caution">
    <text evidence="1">The sequence shown here is derived from an EMBL/GenBank/DDBJ whole genome shotgun (WGS) entry which is preliminary data.</text>
</comment>
<dbReference type="Proteomes" id="UP001148838">
    <property type="component" value="Unassembled WGS sequence"/>
</dbReference>
<evidence type="ECO:0000313" key="2">
    <source>
        <dbReference type="Proteomes" id="UP001148838"/>
    </source>
</evidence>
<proteinExistence type="predicted"/>
<dbReference type="EMBL" id="JAJSOF020000015">
    <property type="protein sequence ID" value="KAJ4441375.1"/>
    <property type="molecule type" value="Genomic_DNA"/>
</dbReference>
<reference evidence="1 2" key="1">
    <citation type="journal article" date="2022" name="Allergy">
        <title>Genome assembly and annotation of Periplaneta americana reveal a comprehensive cockroach allergen profile.</title>
        <authorList>
            <person name="Wang L."/>
            <person name="Xiong Q."/>
            <person name="Saelim N."/>
            <person name="Wang L."/>
            <person name="Nong W."/>
            <person name="Wan A.T."/>
            <person name="Shi M."/>
            <person name="Liu X."/>
            <person name="Cao Q."/>
            <person name="Hui J.H.L."/>
            <person name="Sookrung N."/>
            <person name="Leung T.F."/>
            <person name="Tungtrongchitr A."/>
            <person name="Tsui S.K.W."/>
        </authorList>
    </citation>
    <scope>NUCLEOTIDE SEQUENCE [LARGE SCALE GENOMIC DNA]</scope>
    <source>
        <strain evidence="1">PWHHKU_190912</strain>
    </source>
</reference>
<evidence type="ECO:0000313" key="1">
    <source>
        <dbReference type="EMBL" id="KAJ4441375.1"/>
    </source>
</evidence>
<keyword evidence="2" id="KW-1185">Reference proteome</keyword>
<name>A0ABQ8T6Q1_PERAM</name>
<accession>A0ABQ8T6Q1</accession>
<protein>
    <submittedName>
        <fullName evidence="1">Uncharacterized protein</fullName>
    </submittedName>
</protein>
<sequence>MAGLFESGNEPPGSLKEKMFQGSELIMEKNVSLKQLHKKKSELQTSRVDSFVKICVVYFILLPSKVRPELSLGFKKRIYSIVSELLLSSVDNIHMLHVDIDEEFNETLYSISDSDNKIDIRIFNYVLNHTRTTRKNKIARSTVNLLMKHTGLETNVRMSKQNGADFNVDFCANNNEVDDLKTLFDSYGVRLTLCQPTRPGLNNSRVMDYEEFQHNSTILKAYGTADTFVSE</sequence>
<organism evidence="1 2">
    <name type="scientific">Periplaneta americana</name>
    <name type="common">American cockroach</name>
    <name type="synonym">Blatta americana</name>
    <dbReference type="NCBI Taxonomy" id="6978"/>
    <lineage>
        <taxon>Eukaryota</taxon>
        <taxon>Metazoa</taxon>
        <taxon>Ecdysozoa</taxon>
        <taxon>Arthropoda</taxon>
        <taxon>Hexapoda</taxon>
        <taxon>Insecta</taxon>
        <taxon>Pterygota</taxon>
        <taxon>Neoptera</taxon>
        <taxon>Polyneoptera</taxon>
        <taxon>Dictyoptera</taxon>
        <taxon>Blattodea</taxon>
        <taxon>Blattoidea</taxon>
        <taxon>Blattidae</taxon>
        <taxon>Blattinae</taxon>
        <taxon>Periplaneta</taxon>
    </lineage>
</organism>
<gene>
    <name evidence="1" type="ORF">ANN_11230</name>
</gene>